<organism evidence="3 4">
    <name type="scientific">Exophiala aquamarina CBS 119918</name>
    <dbReference type="NCBI Taxonomy" id="1182545"/>
    <lineage>
        <taxon>Eukaryota</taxon>
        <taxon>Fungi</taxon>
        <taxon>Dikarya</taxon>
        <taxon>Ascomycota</taxon>
        <taxon>Pezizomycotina</taxon>
        <taxon>Eurotiomycetes</taxon>
        <taxon>Chaetothyriomycetidae</taxon>
        <taxon>Chaetothyriales</taxon>
        <taxon>Herpotrichiellaceae</taxon>
        <taxon>Exophiala</taxon>
    </lineage>
</organism>
<dbReference type="EMBL" id="AMGV01000002">
    <property type="protein sequence ID" value="KEF61173.1"/>
    <property type="molecule type" value="Genomic_DNA"/>
</dbReference>
<evidence type="ECO:0000256" key="1">
    <source>
        <dbReference type="SAM" id="MobiDB-lite"/>
    </source>
</evidence>
<name>A0A072PPA3_9EURO</name>
<feature type="transmembrane region" description="Helical" evidence="2">
    <location>
        <begin position="33"/>
        <end position="56"/>
    </location>
</feature>
<dbReference type="OrthoDB" id="4144101at2759"/>
<evidence type="ECO:0000313" key="3">
    <source>
        <dbReference type="EMBL" id="KEF61173.1"/>
    </source>
</evidence>
<keyword evidence="4" id="KW-1185">Reference proteome</keyword>
<dbReference type="RefSeq" id="XP_013263763.1">
    <property type="nucleotide sequence ID" value="XM_013408309.1"/>
</dbReference>
<dbReference type="HOGENOM" id="CLU_2372816_0_0_1"/>
<dbReference type="VEuPathDB" id="FungiDB:A1O9_02738"/>
<dbReference type="GeneID" id="25277679"/>
<dbReference type="AlphaFoldDB" id="A0A072PPA3"/>
<protein>
    <submittedName>
        <fullName evidence="3">Uncharacterized protein</fullName>
    </submittedName>
</protein>
<dbReference type="Proteomes" id="UP000027920">
    <property type="component" value="Unassembled WGS sequence"/>
</dbReference>
<evidence type="ECO:0000256" key="2">
    <source>
        <dbReference type="SAM" id="Phobius"/>
    </source>
</evidence>
<feature type="compositionally biased region" description="Polar residues" evidence="1">
    <location>
        <begin position="1"/>
        <end position="19"/>
    </location>
</feature>
<accession>A0A072PPA3</accession>
<keyword evidence="2" id="KW-0472">Membrane</keyword>
<keyword evidence="2" id="KW-1133">Transmembrane helix</keyword>
<gene>
    <name evidence="3" type="ORF">A1O9_02738</name>
</gene>
<comment type="caution">
    <text evidence="3">The sequence shown here is derived from an EMBL/GenBank/DDBJ whole genome shotgun (WGS) entry which is preliminary data.</text>
</comment>
<evidence type="ECO:0000313" key="4">
    <source>
        <dbReference type="Proteomes" id="UP000027920"/>
    </source>
</evidence>
<feature type="region of interest" description="Disordered" evidence="1">
    <location>
        <begin position="1"/>
        <end position="26"/>
    </location>
</feature>
<sequence>MSPLSPRNEQEPTTLASKLTSKKPVAKPEMAPIAWVFIAIFSAVLVIIALVHLYGLRLKYEKKRTQRKAENESIFGATMTNPITARKSFENHQHA</sequence>
<keyword evidence="2" id="KW-0812">Transmembrane</keyword>
<proteinExistence type="predicted"/>
<reference evidence="3 4" key="1">
    <citation type="submission" date="2013-03" db="EMBL/GenBank/DDBJ databases">
        <title>The Genome Sequence of Exophiala aquamarina CBS 119918.</title>
        <authorList>
            <consortium name="The Broad Institute Genomics Platform"/>
            <person name="Cuomo C."/>
            <person name="de Hoog S."/>
            <person name="Gorbushina A."/>
            <person name="Walker B."/>
            <person name="Young S.K."/>
            <person name="Zeng Q."/>
            <person name="Gargeya S."/>
            <person name="Fitzgerald M."/>
            <person name="Haas B."/>
            <person name="Abouelleil A."/>
            <person name="Allen A.W."/>
            <person name="Alvarado L."/>
            <person name="Arachchi H.M."/>
            <person name="Berlin A.M."/>
            <person name="Chapman S.B."/>
            <person name="Gainer-Dewar J."/>
            <person name="Goldberg J."/>
            <person name="Griggs A."/>
            <person name="Gujja S."/>
            <person name="Hansen M."/>
            <person name="Howarth C."/>
            <person name="Imamovic A."/>
            <person name="Ireland A."/>
            <person name="Larimer J."/>
            <person name="McCowan C."/>
            <person name="Murphy C."/>
            <person name="Pearson M."/>
            <person name="Poon T.W."/>
            <person name="Priest M."/>
            <person name="Roberts A."/>
            <person name="Saif S."/>
            <person name="Shea T."/>
            <person name="Sisk P."/>
            <person name="Sykes S."/>
            <person name="Wortman J."/>
            <person name="Nusbaum C."/>
            <person name="Birren B."/>
        </authorList>
    </citation>
    <scope>NUCLEOTIDE SEQUENCE [LARGE SCALE GENOMIC DNA]</scope>
    <source>
        <strain evidence="3 4">CBS 119918</strain>
    </source>
</reference>